<dbReference type="EMBL" id="CAJVPJ010006962">
    <property type="protein sequence ID" value="CAG8672444.1"/>
    <property type="molecule type" value="Genomic_DNA"/>
</dbReference>
<feature type="non-terminal residue" evidence="2">
    <location>
        <position position="104"/>
    </location>
</feature>
<reference evidence="2" key="1">
    <citation type="submission" date="2021-06" db="EMBL/GenBank/DDBJ databases">
        <authorList>
            <person name="Kallberg Y."/>
            <person name="Tangrot J."/>
            <person name="Rosling A."/>
        </authorList>
    </citation>
    <scope>NUCLEOTIDE SEQUENCE</scope>
    <source>
        <strain evidence="2">IA702</strain>
    </source>
</reference>
<dbReference type="AlphaFoldDB" id="A0A9N9HDR1"/>
<evidence type="ECO:0000313" key="2">
    <source>
        <dbReference type="EMBL" id="CAG8672444.1"/>
    </source>
</evidence>
<name>A0A9N9HDR1_9GLOM</name>
<gene>
    <name evidence="2" type="ORF">POCULU_LOCUS11047</name>
</gene>
<feature type="region of interest" description="Disordered" evidence="1">
    <location>
        <begin position="70"/>
        <end position="104"/>
    </location>
</feature>
<feature type="non-terminal residue" evidence="2">
    <location>
        <position position="1"/>
    </location>
</feature>
<comment type="caution">
    <text evidence="2">The sequence shown here is derived from an EMBL/GenBank/DDBJ whole genome shotgun (WGS) entry which is preliminary data.</text>
</comment>
<keyword evidence="3" id="KW-1185">Reference proteome</keyword>
<proteinExistence type="predicted"/>
<protein>
    <submittedName>
        <fullName evidence="2">5964_t:CDS:1</fullName>
    </submittedName>
</protein>
<organism evidence="2 3">
    <name type="scientific">Paraglomus occultum</name>
    <dbReference type="NCBI Taxonomy" id="144539"/>
    <lineage>
        <taxon>Eukaryota</taxon>
        <taxon>Fungi</taxon>
        <taxon>Fungi incertae sedis</taxon>
        <taxon>Mucoromycota</taxon>
        <taxon>Glomeromycotina</taxon>
        <taxon>Glomeromycetes</taxon>
        <taxon>Paraglomerales</taxon>
        <taxon>Paraglomeraceae</taxon>
        <taxon>Paraglomus</taxon>
    </lineage>
</organism>
<feature type="compositionally biased region" description="Basic residues" evidence="1">
    <location>
        <begin position="90"/>
        <end position="104"/>
    </location>
</feature>
<evidence type="ECO:0000256" key="1">
    <source>
        <dbReference type="SAM" id="MobiDB-lite"/>
    </source>
</evidence>
<dbReference type="Proteomes" id="UP000789572">
    <property type="component" value="Unassembled WGS sequence"/>
</dbReference>
<evidence type="ECO:0000313" key="3">
    <source>
        <dbReference type="Proteomes" id="UP000789572"/>
    </source>
</evidence>
<accession>A0A9N9HDR1</accession>
<sequence length="104" mass="11980">TQLEKIRDDLKNNSHNAIKMVQENDCRIDSFSNEATTLVENMRVDMERLASGKFEVNNDDAISEMADMPVENRPESSASVLTEINGDCRKRTRSQMPIRKKRHK</sequence>